<dbReference type="EMBL" id="KV460230">
    <property type="protein sequence ID" value="OBT96204.1"/>
    <property type="molecule type" value="Genomic_DNA"/>
</dbReference>
<organism evidence="2 3">
    <name type="scientific">Pseudogymnoascus verrucosus</name>
    <dbReference type="NCBI Taxonomy" id="342668"/>
    <lineage>
        <taxon>Eukaryota</taxon>
        <taxon>Fungi</taxon>
        <taxon>Dikarya</taxon>
        <taxon>Ascomycota</taxon>
        <taxon>Pezizomycotina</taxon>
        <taxon>Leotiomycetes</taxon>
        <taxon>Thelebolales</taxon>
        <taxon>Thelebolaceae</taxon>
        <taxon>Pseudogymnoascus</taxon>
    </lineage>
</organism>
<reference evidence="2 3" key="1">
    <citation type="submission" date="2016-03" db="EMBL/GenBank/DDBJ databases">
        <title>Comparative genomics of Pseudogymnoascus destructans, the fungus causing white-nose syndrome of bats.</title>
        <authorList>
            <person name="Palmer J.M."/>
            <person name="Drees K.P."/>
            <person name="Foster J.T."/>
            <person name="Lindner D.L."/>
        </authorList>
    </citation>
    <scope>NUCLEOTIDE SEQUENCE [LARGE SCALE GENOMIC DNA]</scope>
    <source>
        <strain evidence="2 3">UAMH 10579</strain>
    </source>
</reference>
<evidence type="ECO:0000313" key="3">
    <source>
        <dbReference type="Proteomes" id="UP000091956"/>
    </source>
</evidence>
<dbReference type="STRING" id="342668.A0A1B8GK66"/>
<reference evidence="3" key="2">
    <citation type="journal article" date="2018" name="Nat. Commun.">
        <title>Extreme sensitivity to ultraviolet light in the fungal pathogen causing white-nose syndrome of bats.</title>
        <authorList>
            <person name="Palmer J.M."/>
            <person name="Drees K.P."/>
            <person name="Foster J.T."/>
            <person name="Lindner D.L."/>
        </authorList>
    </citation>
    <scope>NUCLEOTIDE SEQUENCE [LARGE SCALE GENOMIC DNA]</scope>
    <source>
        <strain evidence="3">UAMH 10579</strain>
    </source>
</reference>
<sequence>MSKDDSKEAVDQEAVNQEPVNQEPVNEESVNQEPVNQESDDQETLYEETPSEETLYEETLDQESLYEETLYHQTLDPETLSILAQDAATERAVEEASALTINNPSVFPVYIEYLCRGTVNAVTLFHSDDSNRRTTAGIFNAIVFAAEHGLSEFQDRLMTAQILTDEPLSIPIWAESYRKVERGNVFRDYVAQVIAYELGVFWGPAREVGREEVADMLAGYTQLNGYTPLGGDIKPNGLPHVNGDAQPNGFTHVNGDTQPNGHTHTNGVAHLTRHTELLDDVLDYMKPIPGSTPTHPNIAPVCFYHLHASGADCPDMSYPMSSWIM</sequence>
<evidence type="ECO:0000313" key="2">
    <source>
        <dbReference type="EMBL" id="OBT96204.1"/>
    </source>
</evidence>
<dbReference type="Proteomes" id="UP000091956">
    <property type="component" value="Unassembled WGS sequence"/>
</dbReference>
<name>A0A1B8GK66_9PEZI</name>
<dbReference type="AlphaFoldDB" id="A0A1B8GK66"/>
<feature type="region of interest" description="Disordered" evidence="1">
    <location>
        <begin position="1"/>
        <end position="57"/>
    </location>
</feature>
<feature type="compositionally biased region" description="Acidic residues" evidence="1">
    <location>
        <begin position="38"/>
        <end position="57"/>
    </location>
</feature>
<feature type="compositionally biased region" description="Basic and acidic residues" evidence="1">
    <location>
        <begin position="1"/>
        <end position="10"/>
    </location>
</feature>
<accession>A0A1B8GK66</accession>
<evidence type="ECO:0000256" key="1">
    <source>
        <dbReference type="SAM" id="MobiDB-lite"/>
    </source>
</evidence>
<gene>
    <name evidence="2" type="ORF">VE01_06897</name>
</gene>
<proteinExistence type="predicted"/>
<protein>
    <submittedName>
        <fullName evidence="2">Uncharacterized protein</fullName>
    </submittedName>
</protein>
<dbReference type="OrthoDB" id="3437587at2759"/>
<dbReference type="GeneID" id="28840283"/>
<keyword evidence="3" id="KW-1185">Reference proteome</keyword>
<dbReference type="RefSeq" id="XP_018129937.1">
    <property type="nucleotide sequence ID" value="XM_018276336.2"/>
</dbReference>
<feature type="compositionally biased region" description="Polar residues" evidence="1">
    <location>
        <begin position="14"/>
        <end position="37"/>
    </location>
</feature>